<evidence type="ECO:0000313" key="2">
    <source>
        <dbReference type="Proteomes" id="UP000186922"/>
    </source>
</evidence>
<dbReference type="InterPro" id="IPR011990">
    <property type="entry name" value="TPR-like_helical_dom_sf"/>
</dbReference>
<dbReference type="Gene3D" id="1.25.40.10">
    <property type="entry name" value="Tetratricopeptide repeat domain"/>
    <property type="match status" value="1"/>
</dbReference>
<gene>
    <name evidence="1" type="primary">RvY_08731</name>
    <name evidence="1" type="synonym">RvY_08731.3</name>
    <name evidence="1" type="ORF">RvY_08731-3</name>
</gene>
<evidence type="ECO:0000313" key="1">
    <source>
        <dbReference type="EMBL" id="GAU97437.1"/>
    </source>
</evidence>
<dbReference type="GO" id="GO:0019894">
    <property type="term" value="F:kinesin binding"/>
    <property type="evidence" value="ECO:0007669"/>
    <property type="project" value="TreeGrafter"/>
</dbReference>
<comment type="caution">
    <text evidence="1">The sequence shown here is derived from an EMBL/GenBank/DDBJ whole genome shotgun (WGS) entry which is preliminary data.</text>
</comment>
<evidence type="ECO:0008006" key="3">
    <source>
        <dbReference type="Google" id="ProtNLM"/>
    </source>
</evidence>
<dbReference type="PANTHER" id="PTHR44117:SF1">
    <property type="entry name" value="INTRAFLAGELLAR TRANSPORT PROTEIN 88 HOMOLOG"/>
    <property type="match status" value="1"/>
</dbReference>
<proteinExistence type="predicted"/>
<dbReference type="GO" id="GO:1905515">
    <property type="term" value="P:non-motile cilium assembly"/>
    <property type="evidence" value="ECO:0007669"/>
    <property type="project" value="TreeGrafter"/>
</dbReference>
<dbReference type="AlphaFoldDB" id="A0A1D1VCG5"/>
<protein>
    <recommendedName>
        <fullName evidence="3">ER membrane protein complex subunit 2</fullName>
    </recommendedName>
</protein>
<dbReference type="GO" id="GO:0005814">
    <property type="term" value="C:centriole"/>
    <property type="evidence" value="ECO:0007669"/>
    <property type="project" value="TreeGrafter"/>
</dbReference>
<name>A0A1D1VCG5_RAMVA</name>
<dbReference type="GO" id="GO:0036064">
    <property type="term" value="C:ciliary basal body"/>
    <property type="evidence" value="ECO:0007669"/>
    <property type="project" value="TreeGrafter"/>
</dbReference>
<reference evidence="1 2" key="1">
    <citation type="journal article" date="2016" name="Nat. Commun.">
        <title>Extremotolerant tardigrade genome and improved radiotolerance of human cultured cells by tardigrade-unique protein.</title>
        <authorList>
            <person name="Hashimoto T."/>
            <person name="Horikawa D.D."/>
            <person name="Saito Y."/>
            <person name="Kuwahara H."/>
            <person name="Kozuka-Hata H."/>
            <person name="Shin-I T."/>
            <person name="Minakuchi Y."/>
            <person name="Ohishi K."/>
            <person name="Motoyama A."/>
            <person name="Aizu T."/>
            <person name="Enomoto A."/>
            <person name="Kondo K."/>
            <person name="Tanaka S."/>
            <person name="Hara Y."/>
            <person name="Koshikawa S."/>
            <person name="Sagara H."/>
            <person name="Miura T."/>
            <person name="Yokobori S."/>
            <person name="Miyagawa K."/>
            <person name="Suzuki Y."/>
            <person name="Kubo T."/>
            <person name="Oyama M."/>
            <person name="Kohara Y."/>
            <person name="Fujiyama A."/>
            <person name="Arakawa K."/>
            <person name="Katayama T."/>
            <person name="Toyoda A."/>
            <person name="Kunieda T."/>
        </authorList>
    </citation>
    <scope>NUCLEOTIDE SEQUENCE [LARGE SCALE GENOMIC DNA]</scope>
    <source>
        <strain evidence="1 2">YOKOZUNA-1</strain>
    </source>
</reference>
<dbReference type="EMBL" id="BDGG01000004">
    <property type="protein sequence ID" value="GAU97437.1"/>
    <property type="molecule type" value="Genomic_DNA"/>
</dbReference>
<dbReference type="GO" id="GO:0097546">
    <property type="term" value="C:ciliary base"/>
    <property type="evidence" value="ECO:0007669"/>
    <property type="project" value="TreeGrafter"/>
</dbReference>
<organism evidence="1 2">
    <name type="scientific">Ramazzottius varieornatus</name>
    <name type="common">Water bear</name>
    <name type="synonym">Tardigrade</name>
    <dbReference type="NCBI Taxonomy" id="947166"/>
    <lineage>
        <taxon>Eukaryota</taxon>
        <taxon>Metazoa</taxon>
        <taxon>Ecdysozoa</taxon>
        <taxon>Tardigrada</taxon>
        <taxon>Eutardigrada</taxon>
        <taxon>Parachela</taxon>
        <taxon>Hypsibioidea</taxon>
        <taxon>Ramazzottiidae</taxon>
        <taxon>Ramazzottius</taxon>
    </lineage>
</organism>
<sequence>MVPSLEPGQSDTDQPSKRALADFKAWEKELNVIMDQIAVLVLENSSQKALDKMKDCFKIRKRMVEIEDWSAADKEHHLRPLLSKLGWYQAEVLTACSKYDEAVTVYNNLLDNLTASTKEEQASVLLRVIVLHRRRGAYQTTLTFLHRLLDDLPDDSGHLRVAALNEAAACHVQLGRWDTAYKYCQMILQDAPYSAKAAFNSLVALVAMKAPENKLQQSYTKLLGVQLPVSLDKRPSSSAPGQLSVGQMQDATSRLWPKIQMEHYVRYIRNASQLMAHRNPDVIAGYDQ</sequence>
<dbReference type="SUPFAM" id="SSF48452">
    <property type="entry name" value="TPR-like"/>
    <property type="match status" value="1"/>
</dbReference>
<dbReference type="OrthoDB" id="1926212at2759"/>
<dbReference type="PANTHER" id="PTHR44117">
    <property type="entry name" value="INTRAFLAGELLAR TRANSPORT PROTEIN 88 HOMOLOG"/>
    <property type="match status" value="1"/>
</dbReference>
<dbReference type="GO" id="GO:0097730">
    <property type="term" value="C:non-motile cilium"/>
    <property type="evidence" value="ECO:0007669"/>
    <property type="project" value="TreeGrafter"/>
</dbReference>
<accession>A0A1D1VCG5</accession>
<dbReference type="Proteomes" id="UP000186922">
    <property type="component" value="Unassembled WGS sequence"/>
</dbReference>
<keyword evidence="2" id="KW-1185">Reference proteome</keyword>
<dbReference type="GO" id="GO:0042073">
    <property type="term" value="P:intraciliary transport"/>
    <property type="evidence" value="ECO:0007669"/>
    <property type="project" value="TreeGrafter"/>
</dbReference>